<protein>
    <submittedName>
        <fullName evidence="1">Alpha/beta hydrolase</fullName>
    </submittedName>
</protein>
<name>A0ABP9A620_9MICO</name>
<dbReference type="Proteomes" id="UP001501645">
    <property type="component" value="Unassembled WGS sequence"/>
</dbReference>
<dbReference type="Pfam" id="PF06821">
    <property type="entry name" value="Ser_hydrolase"/>
    <property type="match status" value="1"/>
</dbReference>
<dbReference type="InterPro" id="IPR029058">
    <property type="entry name" value="AB_hydrolase_fold"/>
</dbReference>
<dbReference type="InterPro" id="IPR010662">
    <property type="entry name" value="RBBP9/YdeN"/>
</dbReference>
<proteinExistence type="predicted"/>
<keyword evidence="2" id="KW-1185">Reference proteome</keyword>
<dbReference type="SUPFAM" id="SSF53474">
    <property type="entry name" value="alpha/beta-Hydrolases"/>
    <property type="match status" value="1"/>
</dbReference>
<gene>
    <name evidence="1" type="ORF">GCM10023351_17540</name>
</gene>
<dbReference type="RefSeq" id="WP_345438149.1">
    <property type="nucleotide sequence ID" value="NZ_BAABKO010000002.1"/>
</dbReference>
<accession>A0ABP9A620</accession>
<evidence type="ECO:0000313" key="1">
    <source>
        <dbReference type="EMBL" id="GAA4773615.1"/>
    </source>
</evidence>
<dbReference type="Gene3D" id="3.40.50.1820">
    <property type="entry name" value="alpha/beta hydrolase"/>
    <property type="match status" value="1"/>
</dbReference>
<evidence type="ECO:0000313" key="2">
    <source>
        <dbReference type="Proteomes" id="UP001501645"/>
    </source>
</evidence>
<reference evidence="2" key="1">
    <citation type="journal article" date="2019" name="Int. J. Syst. Evol. Microbiol.">
        <title>The Global Catalogue of Microorganisms (GCM) 10K type strain sequencing project: providing services to taxonomists for standard genome sequencing and annotation.</title>
        <authorList>
            <consortium name="The Broad Institute Genomics Platform"/>
            <consortium name="The Broad Institute Genome Sequencing Center for Infectious Disease"/>
            <person name="Wu L."/>
            <person name="Ma J."/>
        </authorList>
    </citation>
    <scope>NUCLEOTIDE SEQUENCE [LARGE SCALE GENOMIC DNA]</scope>
    <source>
        <strain evidence="2">JCM 18537</strain>
    </source>
</reference>
<dbReference type="EMBL" id="BAABKO010000002">
    <property type="protein sequence ID" value="GAA4773615.1"/>
    <property type="molecule type" value="Genomic_DNA"/>
</dbReference>
<sequence length="179" mass="18739">MRTIVVPGIGGSGPDHWQSHWERSRPDLVRFAPTSWDEPDLDDWLLALDRASDGNASLLIAHSLGCLAAVAWARRHRTLAAGLLLVAPPDPEGPAFPDAAASFRAIDLDGSLQTPTLVVASTDDPYASPARSASFAAAIGAGWIDVGPHGHLNAESGLGAWSHGRELLEAFSAGARLPG</sequence>
<dbReference type="GO" id="GO:0016787">
    <property type="term" value="F:hydrolase activity"/>
    <property type="evidence" value="ECO:0007669"/>
    <property type="project" value="UniProtKB-KW"/>
</dbReference>
<comment type="caution">
    <text evidence="1">The sequence shown here is derived from an EMBL/GenBank/DDBJ whole genome shotgun (WGS) entry which is preliminary data.</text>
</comment>
<organism evidence="1 2">
    <name type="scientific">Microbacterium gilvum</name>
    <dbReference type="NCBI Taxonomy" id="1336204"/>
    <lineage>
        <taxon>Bacteria</taxon>
        <taxon>Bacillati</taxon>
        <taxon>Actinomycetota</taxon>
        <taxon>Actinomycetes</taxon>
        <taxon>Micrococcales</taxon>
        <taxon>Microbacteriaceae</taxon>
        <taxon>Microbacterium</taxon>
    </lineage>
</organism>
<keyword evidence="1" id="KW-0378">Hydrolase</keyword>